<dbReference type="SUPFAM" id="SSF49785">
    <property type="entry name" value="Galactose-binding domain-like"/>
    <property type="match status" value="2"/>
</dbReference>
<name>A0A3Q2Q8N0_FUNHE</name>
<dbReference type="CDD" id="cd00057">
    <property type="entry name" value="FA58C"/>
    <property type="match status" value="2"/>
</dbReference>
<evidence type="ECO:0000313" key="4">
    <source>
        <dbReference type="Proteomes" id="UP000265000"/>
    </source>
</evidence>
<dbReference type="Pfam" id="PF00754">
    <property type="entry name" value="F5_F8_type_C"/>
    <property type="match status" value="2"/>
</dbReference>
<feature type="domain" description="F5/8 type C" evidence="2">
    <location>
        <begin position="167"/>
        <end position="323"/>
    </location>
</feature>
<dbReference type="PROSITE" id="PS01285">
    <property type="entry name" value="FA58C_1"/>
    <property type="match status" value="2"/>
</dbReference>
<dbReference type="InterPro" id="IPR000421">
    <property type="entry name" value="FA58C"/>
</dbReference>
<evidence type="ECO:0000259" key="2">
    <source>
        <dbReference type="PROSITE" id="PS50022"/>
    </source>
</evidence>
<evidence type="ECO:0000256" key="1">
    <source>
        <dbReference type="ARBA" id="ARBA00023157"/>
    </source>
</evidence>
<keyword evidence="4" id="KW-1185">Reference proteome</keyword>
<dbReference type="PANTHER" id="PTHR46806:SF7">
    <property type="entry name" value="COAGULATION FACTOR VIII"/>
    <property type="match status" value="1"/>
</dbReference>
<dbReference type="GO" id="GO:0005886">
    <property type="term" value="C:plasma membrane"/>
    <property type="evidence" value="ECO:0007669"/>
    <property type="project" value="TreeGrafter"/>
</dbReference>
<dbReference type="AlphaFoldDB" id="A0A3Q2Q8N0"/>
<dbReference type="Gene3D" id="2.60.120.260">
    <property type="entry name" value="Galactose-binding domain-like"/>
    <property type="match status" value="2"/>
</dbReference>
<dbReference type="InterPro" id="IPR008979">
    <property type="entry name" value="Galactose-bd-like_sf"/>
</dbReference>
<sequence length="342" mass="38536">AVLPSLAPAVCCELMCPLTEAAPVSPQIANIWKLQTVRWIMFAFLFPGYWEPRLARLDMVGYYNAWMGKGTKPWLQVDLLRPTLLHGIQTQGVSSKLRDYYTAIFQVSYSLDQTVHYRFRGNLDSSKVKDNSFSPPIVARYVRIHPHRNKQKPALRLELLGCDLNSCSLPLGLERGLIPDSSFSASSSHWSLLRSWSPSLARLHQSGGANAWRPKNNNPHEWLQVDLGKVKRITGIVTQGARSMLTQMMVTEFSVTFSQDGHSWSSVLEESSQRETVYAGAFPRNCMHGHDKFFQPPLFARYIRVHPRGWVNDIALRLEVLGCDTQQGVGPTRTSKPATASQ</sequence>
<proteinExistence type="predicted"/>
<reference evidence="3" key="2">
    <citation type="submission" date="2025-09" db="UniProtKB">
        <authorList>
            <consortium name="Ensembl"/>
        </authorList>
    </citation>
    <scope>IDENTIFICATION</scope>
</reference>
<dbReference type="PROSITE" id="PS01286">
    <property type="entry name" value="FA58C_2"/>
    <property type="match status" value="2"/>
</dbReference>
<dbReference type="PANTHER" id="PTHR46806">
    <property type="entry name" value="F5/8 TYPE C DOMAIN-CONTAINING PROTEIN"/>
    <property type="match status" value="1"/>
</dbReference>
<dbReference type="Proteomes" id="UP000265000">
    <property type="component" value="Unplaced"/>
</dbReference>
<protein>
    <submittedName>
        <fullName evidence="3">Coagulation factor VIII-like</fullName>
    </submittedName>
</protein>
<dbReference type="InterPro" id="IPR050633">
    <property type="entry name" value="Neuropilin_MCO_CoagFactor"/>
</dbReference>
<dbReference type="Ensembl" id="ENSFHET00000012883.1">
    <property type="protein sequence ID" value="ENSFHEP00000022442.1"/>
    <property type="gene ID" value="ENSFHEG00000002872.1"/>
</dbReference>
<accession>A0A3Q2Q8N0</accession>
<dbReference type="FunFam" id="2.60.120.260:FF:000002">
    <property type="entry name" value="Coagulation factor VIII"/>
    <property type="match status" value="1"/>
</dbReference>
<dbReference type="PROSITE" id="PS50022">
    <property type="entry name" value="FA58C_3"/>
    <property type="match status" value="2"/>
</dbReference>
<dbReference type="GO" id="GO:0038023">
    <property type="term" value="F:signaling receptor activity"/>
    <property type="evidence" value="ECO:0007669"/>
    <property type="project" value="TreeGrafter"/>
</dbReference>
<dbReference type="GeneTree" id="ENSGT00940000160294"/>
<reference evidence="3" key="1">
    <citation type="submission" date="2025-08" db="UniProtKB">
        <authorList>
            <consortium name="Ensembl"/>
        </authorList>
    </citation>
    <scope>IDENTIFICATION</scope>
</reference>
<feature type="domain" description="F5/8 type C" evidence="2">
    <location>
        <begin position="16"/>
        <end position="162"/>
    </location>
</feature>
<organism evidence="3 4">
    <name type="scientific">Fundulus heteroclitus</name>
    <name type="common">Killifish</name>
    <name type="synonym">Mummichog</name>
    <dbReference type="NCBI Taxonomy" id="8078"/>
    <lineage>
        <taxon>Eukaryota</taxon>
        <taxon>Metazoa</taxon>
        <taxon>Chordata</taxon>
        <taxon>Craniata</taxon>
        <taxon>Vertebrata</taxon>
        <taxon>Euteleostomi</taxon>
        <taxon>Actinopterygii</taxon>
        <taxon>Neopterygii</taxon>
        <taxon>Teleostei</taxon>
        <taxon>Neoteleostei</taxon>
        <taxon>Acanthomorphata</taxon>
        <taxon>Ovalentaria</taxon>
        <taxon>Atherinomorphae</taxon>
        <taxon>Cyprinodontiformes</taxon>
        <taxon>Fundulidae</taxon>
        <taxon>Fundulus</taxon>
    </lineage>
</organism>
<evidence type="ECO:0000313" key="3">
    <source>
        <dbReference type="Ensembl" id="ENSFHEP00000022442.1"/>
    </source>
</evidence>
<dbReference type="SMART" id="SM00231">
    <property type="entry name" value="FA58C"/>
    <property type="match status" value="2"/>
</dbReference>
<keyword evidence="1" id="KW-1015">Disulfide bond</keyword>